<feature type="transmembrane region" description="Helical" evidence="8">
    <location>
        <begin position="53"/>
        <end position="73"/>
    </location>
</feature>
<dbReference type="GO" id="GO:0005737">
    <property type="term" value="C:cytoplasm"/>
    <property type="evidence" value="ECO:0007669"/>
    <property type="project" value="TreeGrafter"/>
</dbReference>
<evidence type="ECO:0000313" key="9">
    <source>
        <dbReference type="EMBL" id="CAH1989154.1"/>
    </source>
</evidence>
<accession>A0A9P0PLW2</accession>
<dbReference type="PANTHER" id="PTHR11923:SF67">
    <property type="entry name" value="RE68569P"/>
    <property type="match status" value="1"/>
</dbReference>
<proteinExistence type="inferred from homology"/>
<dbReference type="AlphaFoldDB" id="A0A9P0PLW2"/>
<dbReference type="Proteomes" id="UP001152888">
    <property type="component" value="Unassembled WGS sequence"/>
</dbReference>
<keyword evidence="6 8" id="KW-0472">Membrane</keyword>
<dbReference type="GO" id="GO:0005044">
    <property type="term" value="F:scavenger receptor activity"/>
    <property type="evidence" value="ECO:0007669"/>
    <property type="project" value="TreeGrafter"/>
</dbReference>
<dbReference type="GO" id="GO:0005886">
    <property type="term" value="C:plasma membrane"/>
    <property type="evidence" value="ECO:0007669"/>
    <property type="project" value="UniProtKB-SubCell"/>
</dbReference>
<gene>
    <name evidence="9" type="ORF">ACAOBT_LOCUS18864</name>
</gene>
<dbReference type="InterPro" id="IPR002159">
    <property type="entry name" value="CD36_fam"/>
</dbReference>
<evidence type="ECO:0000256" key="5">
    <source>
        <dbReference type="ARBA" id="ARBA00022989"/>
    </source>
</evidence>
<evidence type="ECO:0000256" key="3">
    <source>
        <dbReference type="ARBA" id="ARBA00022475"/>
    </source>
</evidence>
<name>A0A9P0PLW2_ACAOB</name>
<keyword evidence="3" id="KW-1003">Cell membrane</keyword>
<evidence type="ECO:0000313" key="10">
    <source>
        <dbReference type="Proteomes" id="UP001152888"/>
    </source>
</evidence>
<comment type="similarity">
    <text evidence="2">Belongs to the CD36 family.</text>
</comment>
<reference evidence="9" key="1">
    <citation type="submission" date="2022-03" db="EMBL/GenBank/DDBJ databases">
        <authorList>
            <person name="Sayadi A."/>
        </authorList>
    </citation>
    <scope>NUCLEOTIDE SEQUENCE</scope>
</reference>
<comment type="caution">
    <text evidence="9">The sequence shown here is derived from an EMBL/GenBank/DDBJ whole genome shotgun (WGS) entry which is preliminary data.</text>
</comment>
<protein>
    <submittedName>
        <fullName evidence="9">Uncharacterized protein</fullName>
    </submittedName>
</protein>
<keyword evidence="4 8" id="KW-0812">Transmembrane</keyword>
<dbReference type="EMBL" id="CAKOFQ010007057">
    <property type="protein sequence ID" value="CAH1989154.1"/>
    <property type="molecule type" value="Genomic_DNA"/>
</dbReference>
<dbReference type="OrthoDB" id="18585at2759"/>
<evidence type="ECO:0000256" key="1">
    <source>
        <dbReference type="ARBA" id="ARBA00004236"/>
    </source>
</evidence>
<evidence type="ECO:0000256" key="7">
    <source>
        <dbReference type="ARBA" id="ARBA00023180"/>
    </source>
</evidence>
<evidence type="ECO:0000256" key="6">
    <source>
        <dbReference type="ARBA" id="ARBA00023136"/>
    </source>
</evidence>
<evidence type="ECO:0000256" key="2">
    <source>
        <dbReference type="ARBA" id="ARBA00010532"/>
    </source>
</evidence>
<evidence type="ECO:0000256" key="4">
    <source>
        <dbReference type="ARBA" id="ARBA00022692"/>
    </source>
</evidence>
<organism evidence="9 10">
    <name type="scientific">Acanthoscelides obtectus</name>
    <name type="common">Bean weevil</name>
    <name type="synonym">Bruchus obtectus</name>
    <dbReference type="NCBI Taxonomy" id="200917"/>
    <lineage>
        <taxon>Eukaryota</taxon>
        <taxon>Metazoa</taxon>
        <taxon>Ecdysozoa</taxon>
        <taxon>Arthropoda</taxon>
        <taxon>Hexapoda</taxon>
        <taxon>Insecta</taxon>
        <taxon>Pterygota</taxon>
        <taxon>Neoptera</taxon>
        <taxon>Endopterygota</taxon>
        <taxon>Coleoptera</taxon>
        <taxon>Polyphaga</taxon>
        <taxon>Cucujiformia</taxon>
        <taxon>Chrysomeloidea</taxon>
        <taxon>Chrysomelidae</taxon>
        <taxon>Bruchinae</taxon>
        <taxon>Bruchini</taxon>
        <taxon>Acanthoscelides</taxon>
    </lineage>
</organism>
<keyword evidence="10" id="KW-1185">Reference proteome</keyword>
<dbReference type="Pfam" id="PF01130">
    <property type="entry name" value="CD36"/>
    <property type="match status" value="1"/>
</dbReference>
<keyword evidence="5 8" id="KW-1133">Transmembrane helix</keyword>
<comment type="subcellular location">
    <subcellularLocation>
        <location evidence="1">Cell membrane</location>
    </subcellularLocation>
</comment>
<evidence type="ECO:0000256" key="8">
    <source>
        <dbReference type="SAM" id="Phobius"/>
    </source>
</evidence>
<sequence length="215" mass="24992">MKEFMTVWNGLWGKTYDAVNTKPSTSTSHRKTRTTLDGANEKLRWTWNRYKSAITIALLGLGGLMVGTFINVVNPYDLIYRWKLIFEEGGEIFELWRSPPVDLYLRVHLWNVTNKEAYMSGEDDKLKLEEVGPYVYRELMSHENVTFNENGTLTAVPVHPLVWVPELSQGRREDDLLVLPNIALLGYMRDNRVIDRVCSKSRLYTPLYNELCQDK</sequence>
<dbReference type="PANTHER" id="PTHR11923">
    <property type="entry name" value="SCAVENGER RECEPTOR CLASS B TYPE-1 SR-B1"/>
    <property type="match status" value="1"/>
</dbReference>
<keyword evidence="7" id="KW-0325">Glycoprotein</keyword>